<keyword evidence="3" id="KW-0255">Endonuclease</keyword>
<dbReference type="RefSeq" id="WP_088238963.1">
    <property type="nucleotide sequence ID" value="NZ_CALUEG010000058.1"/>
</dbReference>
<reference evidence="3 4" key="1">
    <citation type="submission" date="2016-11" db="EMBL/GenBank/DDBJ databases">
        <title>Comparison of Traditional DNA-DNA Hybridization with In Silico Genomic Analysis.</title>
        <authorList>
            <person name="Nicholson A.C."/>
            <person name="Sammons S."/>
            <person name="Humrighouse B.W."/>
            <person name="Graziano J."/>
            <person name="Lasker B."/>
            <person name="Whitney A.M."/>
            <person name="Mcquiston J.R."/>
        </authorList>
    </citation>
    <scope>NUCLEOTIDE SEQUENCE [LARGE SCALE GENOMIC DNA]</scope>
    <source>
        <strain evidence="3 4">H1892</strain>
    </source>
</reference>
<feature type="region of interest" description="Disordered" evidence="1">
    <location>
        <begin position="771"/>
        <end position="791"/>
    </location>
</feature>
<protein>
    <submittedName>
        <fullName evidence="3">Endonuclease</fullName>
    </submittedName>
</protein>
<dbReference type="InterPro" id="IPR005094">
    <property type="entry name" value="Endonuclease_MobA/VirD2"/>
</dbReference>
<proteinExistence type="predicted"/>
<evidence type="ECO:0000259" key="2">
    <source>
        <dbReference type="Pfam" id="PF03432"/>
    </source>
</evidence>
<evidence type="ECO:0000256" key="1">
    <source>
        <dbReference type="SAM" id="MobiDB-lite"/>
    </source>
</evidence>
<keyword evidence="4" id="KW-1185">Reference proteome</keyword>
<evidence type="ECO:0000313" key="4">
    <source>
        <dbReference type="Proteomes" id="UP000214673"/>
    </source>
</evidence>
<dbReference type="GO" id="GO:0004519">
    <property type="term" value="F:endonuclease activity"/>
    <property type="evidence" value="ECO:0007669"/>
    <property type="project" value="UniProtKB-KW"/>
</dbReference>
<name>A0ABX3ZWH2_9RHOB</name>
<dbReference type="EMBL" id="NIPV01000014">
    <property type="protein sequence ID" value="OWJ77984.1"/>
    <property type="molecule type" value="Genomic_DNA"/>
</dbReference>
<gene>
    <name evidence="3" type="ORF">CDV53_04520</name>
</gene>
<dbReference type="Gene3D" id="3.30.930.30">
    <property type="match status" value="1"/>
</dbReference>
<feature type="compositionally biased region" description="Basic and acidic residues" evidence="1">
    <location>
        <begin position="475"/>
        <end position="499"/>
    </location>
</feature>
<keyword evidence="3" id="KW-0540">Nuclease</keyword>
<dbReference type="Pfam" id="PF03432">
    <property type="entry name" value="Relaxase"/>
    <property type="match status" value="1"/>
</dbReference>
<feature type="domain" description="MobA/VirD2-like nuclease" evidence="2">
    <location>
        <begin position="92"/>
        <end position="206"/>
    </location>
</feature>
<organism evidence="3 4">
    <name type="scientific">Haematobacter missouriensis</name>
    <dbReference type="NCBI Taxonomy" id="366616"/>
    <lineage>
        <taxon>Bacteria</taxon>
        <taxon>Pseudomonadati</taxon>
        <taxon>Pseudomonadota</taxon>
        <taxon>Alphaproteobacteria</taxon>
        <taxon>Rhodobacterales</taxon>
        <taxon>Paracoccaceae</taxon>
        <taxon>Haematobacter</taxon>
    </lineage>
</organism>
<evidence type="ECO:0000313" key="3">
    <source>
        <dbReference type="EMBL" id="OWJ77984.1"/>
    </source>
</evidence>
<comment type="caution">
    <text evidence="3">The sequence shown here is derived from an EMBL/GenBank/DDBJ whole genome shotgun (WGS) entry which is preliminary data.</text>
</comment>
<feature type="region of interest" description="Disordered" evidence="1">
    <location>
        <begin position="475"/>
        <end position="512"/>
    </location>
</feature>
<keyword evidence="3" id="KW-0378">Hydrolase</keyword>
<accession>A0ABX3ZWH2</accession>
<dbReference type="Proteomes" id="UP000214673">
    <property type="component" value="Unassembled WGS sequence"/>
</dbReference>
<sequence length="791" mass="88098">MARADAVRAVNPALFDRGWSKVSGSASGGLGKRAQMVRAARGHSPAIFKPIRQGGCHTGAQLRAQLSYLTTKSSFILDSRGTHDGKKVLSPGEIERVARRFENQWNERHAPKLGHTSHLLMAFPIGTRTTEVREITREICERFFEGDGARFDYIAAIHEDRAHPHAHIVLNRRSKDGEMFFLGKDHHFNYDAFREAMVEAAERYGLRLEATRRLDRGVLTRAPGDVEIRKAEAEGRAATERPRTGADLDRALAEVALNAAIYRGLAAEASRSNFHDVAEALNRAGDVLARGEPIQSDGVLYMSEEVHDFDELIDRFSQNIRQIEDLIERAPPDERPVIERKLSDVLREVSHLQPLGERSDTLHEPASRDGIYAAPNLVEAHRDQLDGPALRTRITEAVQGTGIDSDAVLARMREGAGNAALEQQWLAQDLRAIAGKEGLDLRNESQRAQAMERLETLHGKIGDVLTEARVLRAVEQVEREEPEREDGARTSDHAAHRAAGDNTAGRGGERDIYSPAERQEFRALVYQFERTDFSYSYSDDPRARRAGEKGVAEATAAFDRFAQRSPQHAELATMAWEKATDVIQPPKSGVREAGRSLHAGDMELALRDPFKDIGPITEEARTLARYRAEMPADEVRAAVQREIDHLYAEGASRTYISDRAAESEDRLRQAYAERRHIAATAPELAAVLREADQGEVRSLSEAGQARLVEQVNARLSDAEIRALRTGDAEALEAITDNPREQLELAKVWLEANKVHASDPAMDRVLDRIVEDRHGDDLRHNQTDGEKGIRHG</sequence>